<dbReference type="Proteomes" id="UP000830671">
    <property type="component" value="Chromosome 2"/>
</dbReference>
<gene>
    <name evidence="1" type="ORF">CLUP02_02664</name>
</gene>
<accession>A0A9Q8WC00</accession>
<evidence type="ECO:0000313" key="2">
    <source>
        <dbReference type="Proteomes" id="UP000830671"/>
    </source>
</evidence>
<reference evidence="1" key="1">
    <citation type="journal article" date="2021" name="Mol. Plant Microbe Interact.">
        <title>Complete Genome Sequence of the Plant-Pathogenic Fungus Colletotrichum lupini.</title>
        <authorList>
            <person name="Baroncelli R."/>
            <person name="Pensec F."/>
            <person name="Da Lio D."/>
            <person name="Boufleur T."/>
            <person name="Vicente I."/>
            <person name="Sarrocco S."/>
            <person name="Picot A."/>
            <person name="Baraldi E."/>
            <person name="Sukno S."/>
            <person name="Thon M."/>
            <person name="Le Floch G."/>
        </authorList>
    </citation>
    <scope>NUCLEOTIDE SEQUENCE</scope>
    <source>
        <strain evidence="1">IMI 504893</strain>
    </source>
</reference>
<name>A0A9Q8WC00_9PEZI</name>
<dbReference type="RefSeq" id="XP_049138837.1">
    <property type="nucleotide sequence ID" value="XM_049281694.1"/>
</dbReference>
<dbReference type="KEGG" id="clup:CLUP02_02664"/>
<dbReference type="AlphaFoldDB" id="A0A9Q8WC00"/>
<protein>
    <submittedName>
        <fullName evidence="1">Uncharacterized protein</fullName>
    </submittedName>
</protein>
<organism evidence="1 2">
    <name type="scientific">Colletotrichum lupini</name>
    <dbReference type="NCBI Taxonomy" id="145971"/>
    <lineage>
        <taxon>Eukaryota</taxon>
        <taxon>Fungi</taxon>
        <taxon>Dikarya</taxon>
        <taxon>Ascomycota</taxon>
        <taxon>Pezizomycotina</taxon>
        <taxon>Sordariomycetes</taxon>
        <taxon>Hypocreomycetidae</taxon>
        <taxon>Glomerellales</taxon>
        <taxon>Glomerellaceae</taxon>
        <taxon>Colletotrichum</taxon>
        <taxon>Colletotrichum acutatum species complex</taxon>
    </lineage>
</organism>
<sequence length="188" mass="20691">MAWSIALRISGQGFVGLHLLVSAGYAYIHTWVDIPGTPHRRTSFLFNPRPLISFFPPGLMVSILVPQPRHLCISLYAIHYETIVYRFTSVDENPHGFSESDQKIAGSSPVWIELIKYCLAEKTPLNVIRVEPTIPRKPSGHAGCIGKASKANALFLVAWKESDPSGSHVLSHTCLTSLESAISRACLP</sequence>
<keyword evidence="2" id="KW-1185">Reference proteome</keyword>
<proteinExistence type="predicted"/>
<evidence type="ECO:0000313" key="1">
    <source>
        <dbReference type="EMBL" id="UQC77197.1"/>
    </source>
</evidence>
<dbReference type="EMBL" id="CP019474">
    <property type="protein sequence ID" value="UQC77197.1"/>
    <property type="molecule type" value="Genomic_DNA"/>
</dbReference>
<dbReference type="GeneID" id="73336704"/>